<organism evidence="1">
    <name type="scientific">marine metagenome</name>
    <dbReference type="NCBI Taxonomy" id="408172"/>
    <lineage>
        <taxon>unclassified sequences</taxon>
        <taxon>metagenomes</taxon>
        <taxon>ecological metagenomes</taxon>
    </lineage>
</organism>
<evidence type="ECO:0000313" key="1">
    <source>
        <dbReference type="EMBL" id="SVC63030.1"/>
    </source>
</evidence>
<accession>A0A382NQX7</accession>
<proteinExistence type="predicted"/>
<reference evidence="1" key="1">
    <citation type="submission" date="2018-05" db="EMBL/GenBank/DDBJ databases">
        <authorList>
            <person name="Lanie J.A."/>
            <person name="Ng W.-L."/>
            <person name="Kazmierczak K.M."/>
            <person name="Andrzejewski T.M."/>
            <person name="Davidsen T.M."/>
            <person name="Wayne K.J."/>
            <person name="Tettelin H."/>
            <person name="Glass J.I."/>
            <person name="Rusch D."/>
            <person name="Podicherti R."/>
            <person name="Tsui H.-C.T."/>
            <person name="Winkler M.E."/>
        </authorList>
    </citation>
    <scope>NUCLEOTIDE SEQUENCE</scope>
</reference>
<feature type="non-terminal residue" evidence="1">
    <location>
        <position position="153"/>
    </location>
</feature>
<gene>
    <name evidence="1" type="ORF">METZ01_LOCUS315884</name>
</gene>
<name>A0A382NQX7_9ZZZZ</name>
<dbReference type="EMBL" id="UINC01101868">
    <property type="protein sequence ID" value="SVC63030.1"/>
    <property type="molecule type" value="Genomic_DNA"/>
</dbReference>
<sequence>MSVDRDSAINTLTQDFNYADELDIKEFPFMSTLSLVPLIDFWSQGESNGGGKSIQVSSAQEIQQKLESAPELFQPITDFSVIEKHRGLIDLMLTAIVPEALNHSSCVSVVPPFDYTPFYITSPFRDLLVEEDGTFSDQLADLDKHTKIYVQIL</sequence>
<protein>
    <submittedName>
        <fullName evidence="1">Uncharacterized protein</fullName>
    </submittedName>
</protein>
<dbReference type="AlphaFoldDB" id="A0A382NQX7"/>